<dbReference type="EMBL" id="JACRAF010000025">
    <property type="protein sequence ID" value="MBI4921942.1"/>
    <property type="molecule type" value="Genomic_DNA"/>
</dbReference>
<dbReference type="AlphaFoldDB" id="A0A933L2K4"/>
<feature type="transmembrane region" description="Helical" evidence="1">
    <location>
        <begin position="155"/>
        <end position="172"/>
    </location>
</feature>
<evidence type="ECO:0000313" key="3">
    <source>
        <dbReference type="Proteomes" id="UP000782610"/>
    </source>
</evidence>
<gene>
    <name evidence="2" type="ORF">HY834_09355</name>
</gene>
<feature type="transmembrane region" description="Helical" evidence="1">
    <location>
        <begin position="77"/>
        <end position="95"/>
    </location>
</feature>
<evidence type="ECO:0000313" key="2">
    <source>
        <dbReference type="EMBL" id="MBI4921942.1"/>
    </source>
</evidence>
<dbReference type="Proteomes" id="UP000782610">
    <property type="component" value="Unassembled WGS sequence"/>
</dbReference>
<organism evidence="2 3">
    <name type="scientific">Devosia nanyangense</name>
    <dbReference type="NCBI Taxonomy" id="1228055"/>
    <lineage>
        <taxon>Bacteria</taxon>
        <taxon>Pseudomonadati</taxon>
        <taxon>Pseudomonadota</taxon>
        <taxon>Alphaproteobacteria</taxon>
        <taxon>Hyphomicrobiales</taxon>
        <taxon>Devosiaceae</taxon>
        <taxon>Devosia</taxon>
    </lineage>
</organism>
<accession>A0A933L2K4</accession>
<feature type="transmembrane region" description="Helical" evidence="1">
    <location>
        <begin position="378"/>
        <end position="397"/>
    </location>
</feature>
<name>A0A933L2K4_9HYPH</name>
<proteinExistence type="predicted"/>
<keyword evidence="1" id="KW-0812">Transmembrane</keyword>
<feature type="transmembrane region" description="Helical" evidence="1">
    <location>
        <begin position="107"/>
        <end position="125"/>
    </location>
</feature>
<evidence type="ECO:0000256" key="1">
    <source>
        <dbReference type="SAM" id="Phobius"/>
    </source>
</evidence>
<sequence length="460" mass="50671">MGITSEISGSKPIPAWLLMLPIAAASFVVHLSFWPGQMSPDSIYQWRQLTTGQLQDAHPFLSTLLYSIPFAVLPHPAFVIAVQYVVFAWAAAVFLREVGRAGVPAPVVVLATLIFAVFPPNALISTTMWKDVPYCIGLLLLSAAALRLVLGRFRITAGLALWLMLSGALVVGTRHNGVLTIVPFFIIVALVAPAGFRRPFLWMTLGQIAFFVAIKTVLLTILSVAPVPDAYKPIFSLPLIGAMIANGDPISADDMAIVQQVMPLEAWRSGYRCDSVDRLFWNPEISQGPLVQNAMALDLIAVRWVAAHPLGFVSHQLCMTRILWDPLPRPDERVAVSPRKISNLPVADELGLHSDPLLPSMRAALVGFYGRFLARSAVYNRPATFIWLGLAFAALLSRFWIPRLWVVFCPALLNCVGLAPLILSQDYRYAWPSEAVAVIFIVVGFWWVFVRPPAVVRMDT</sequence>
<comment type="caution">
    <text evidence="2">The sequence shown here is derived from an EMBL/GenBank/DDBJ whole genome shotgun (WGS) entry which is preliminary data.</text>
</comment>
<feature type="transmembrane region" description="Helical" evidence="1">
    <location>
        <begin position="178"/>
        <end position="196"/>
    </location>
</feature>
<feature type="transmembrane region" description="Helical" evidence="1">
    <location>
        <begin position="208"/>
        <end position="227"/>
    </location>
</feature>
<keyword evidence="1" id="KW-1133">Transmembrane helix</keyword>
<feature type="transmembrane region" description="Helical" evidence="1">
    <location>
        <begin position="429"/>
        <end position="450"/>
    </location>
</feature>
<protein>
    <submittedName>
        <fullName evidence="2">Uncharacterized protein</fullName>
    </submittedName>
</protein>
<keyword evidence="1" id="KW-0472">Membrane</keyword>
<feature type="transmembrane region" description="Helical" evidence="1">
    <location>
        <begin position="12"/>
        <end position="34"/>
    </location>
</feature>
<feature type="transmembrane region" description="Helical" evidence="1">
    <location>
        <begin position="404"/>
        <end position="423"/>
    </location>
</feature>
<reference evidence="2" key="1">
    <citation type="submission" date="2020-07" db="EMBL/GenBank/DDBJ databases">
        <title>Huge and variable diversity of episymbiotic CPR bacteria and DPANN archaea in groundwater ecosystems.</title>
        <authorList>
            <person name="He C.Y."/>
            <person name="Keren R."/>
            <person name="Whittaker M."/>
            <person name="Farag I.F."/>
            <person name="Doudna J."/>
            <person name="Cate J.H.D."/>
            <person name="Banfield J.F."/>
        </authorList>
    </citation>
    <scope>NUCLEOTIDE SEQUENCE</scope>
    <source>
        <strain evidence="2">NC_groundwater_1586_Pr3_B-0.1um_66_15</strain>
    </source>
</reference>